<reference evidence="1" key="1">
    <citation type="journal article" date="2015" name="PLoS ONE">
        <title>Differentiation of IncL and IncM Plasmids Associated with the Spread of Clinically Relevant Antimicrobial Resistance.</title>
        <authorList>
            <person name="Carattoli A."/>
            <person name="Seiffert S.N."/>
            <person name="Schwendener S."/>
            <person name="Perreten V."/>
            <person name="Endimiani A."/>
        </authorList>
    </citation>
    <scope>NUCLEOTIDE SEQUENCE</scope>
    <source>
        <strain evidence="1">202</strain>
        <plasmid evidence="1">pSEM</plasmid>
    </source>
</reference>
<proteinExistence type="predicted"/>
<dbReference type="AlphaFoldDB" id="A0A0E3KAL6"/>
<dbReference type="Pfam" id="PF21983">
    <property type="entry name" value="NikA-like"/>
    <property type="match status" value="1"/>
</dbReference>
<dbReference type="InterPro" id="IPR053842">
    <property type="entry name" value="NikA-like"/>
</dbReference>
<evidence type="ECO:0000313" key="1">
    <source>
        <dbReference type="EMBL" id="AKA86630.1"/>
    </source>
</evidence>
<organism evidence="1">
    <name type="scientific">Salmonella typhimurium</name>
    <dbReference type="NCBI Taxonomy" id="90371"/>
    <lineage>
        <taxon>Bacteria</taxon>
        <taxon>Pseudomonadati</taxon>
        <taxon>Pseudomonadota</taxon>
        <taxon>Gammaproteobacteria</taxon>
        <taxon>Enterobacterales</taxon>
        <taxon>Enterobacteriaceae</taxon>
        <taxon>Salmonella</taxon>
    </lineage>
</organism>
<accession>A0A0E3KAL6</accession>
<name>A0A0E3KAL6_SALTM</name>
<dbReference type="NCBIfam" id="NF041264">
    <property type="entry name" value="MobA"/>
    <property type="match status" value="1"/>
</dbReference>
<geneLocation type="plasmid" evidence="1">
    <name>pSEM</name>
</geneLocation>
<sequence length="197" mass="21809">MCPPNNVKIAMPNRRKSTQAIRVILHDARHDSIALPARPFAAGFQTSPMVEFKEVFKYGTRCVFGVPPTRGGRPKTSWSGQAPTPPNEVSYLMSRSESRKTDDRIQVRCSTEVKAKLTEKAHEAGLSLSQYLIKSGLGKRIQSKGNYNALAALVKITALQKHLFNEGAGVHSKEYSEILIEVKKAAQKLQQEMDGDT</sequence>
<keyword evidence="1" id="KW-0614">Plasmid</keyword>
<dbReference type="InterPro" id="IPR047751">
    <property type="entry name" value="MobA-like"/>
</dbReference>
<dbReference type="EMBL" id="KM406490">
    <property type="protein sequence ID" value="AKA86630.1"/>
    <property type="molecule type" value="Genomic_DNA"/>
</dbReference>
<protein>
    <submittedName>
        <fullName evidence="1">MobB</fullName>
    </submittedName>
</protein>